<dbReference type="InterPro" id="IPR018299">
    <property type="entry name" value="Alkaline_phosphatase_AS"/>
</dbReference>
<feature type="binding site" evidence="8">
    <location>
        <position position="282"/>
    </location>
    <ligand>
        <name>Zn(2+)</name>
        <dbReference type="ChEBI" id="CHEBI:29105"/>
        <label>2</label>
    </ligand>
</feature>
<proteinExistence type="inferred from homology"/>
<comment type="cofactor">
    <cofactor evidence="8">
        <name>Mg(2+)</name>
        <dbReference type="ChEBI" id="CHEBI:18420"/>
    </cofactor>
    <text evidence="8">Binds 1 Mg(2+) ion.</text>
</comment>
<dbReference type="RefSeq" id="WP_119436958.1">
    <property type="nucleotide sequence ID" value="NZ_QWGR01000003.1"/>
</dbReference>
<evidence type="ECO:0000256" key="6">
    <source>
        <dbReference type="ARBA" id="ARBA00022842"/>
    </source>
</evidence>
<dbReference type="Gene3D" id="3.40.720.10">
    <property type="entry name" value="Alkaline Phosphatase, subunit A"/>
    <property type="match status" value="1"/>
</dbReference>
<keyword evidence="12" id="KW-1185">Reference proteome</keyword>
<evidence type="ECO:0000313" key="12">
    <source>
        <dbReference type="Proteomes" id="UP000265926"/>
    </source>
</evidence>
<evidence type="ECO:0000256" key="2">
    <source>
        <dbReference type="ARBA" id="ARBA00022553"/>
    </source>
</evidence>
<dbReference type="EMBL" id="QWGR01000003">
    <property type="protein sequence ID" value="RIJ49072.1"/>
    <property type="molecule type" value="Genomic_DNA"/>
</dbReference>
<feature type="chain" id="PRO_5017445598" evidence="10">
    <location>
        <begin position="21"/>
        <end position="384"/>
    </location>
</feature>
<feature type="binding site" evidence="8">
    <location>
        <position position="278"/>
    </location>
    <ligand>
        <name>Zn(2+)</name>
        <dbReference type="ChEBI" id="CHEBI:29105"/>
        <label>2</label>
    </ligand>
</feature>
<evidence type="ECO:0000256" key="9">
    <source>
        <dbReference type="RuleBase" id="RU003946"/>
    </source>
</evidence>
<dbReference type="InterPro" id="IPR001952">
    <property type="entry name" value="Alkaline_phosphatase"/>
</dbReference>
<comment type="caution">
    <text evidence="11">The sequence shown here is derived from an EMBL/GenBank/DDBJ whole genome shotgun (WGS) entry which is preliminary data.</text>
</comment>
<evidence type="ECO:0000256" key="7">
    <source>
        <dbReference type="PIRSR" id="PIRSR601952-1"/>
    </source>
</evidence>
<protein>
    <submittedName>
        <fullName evidence="11">Alkaline phosphatase</fullName>
    </submittedName>
</protein>
<feature type="active site" description="Phosphoserine intermediate" evidence="7">
    <location>
        <position position="106"/>
    </location>
</feature>
<dbReference type="CDD" id="cd16012">
    <property type="entry name" value="ALP"/>
    <property type="match status" value="1"/>
</dbReference>
<reference evidence="11 12" key="1">
    <citation type="submission" date="2018-08" db="EMBL/GenBank/DDBJ databases">
        <title>Pallidiluteibacterium maritimus gen. nov., sp. nov., isolated from coastal sediment.</title>
        <authorList>
            <person name="Zhou L.Y."/>
        </authorList>
    </citation>
    <scope>NUCLEOTIDE SEQUENCE [LARGE SCALE GENOMIC DNA]</scope>
    <source>
        <strain evidence="11 12">XSD2</strain>
    </source>
</reference>
<keyword evidence="10" id="KW-0732">Signal</keyword>
<dbReference type="Proteomes" id="UP000265926">
    <property type="component" value="Unassembled WGS sequence"/>
</dbReference>
<dbReference type="PANTHER" id="PTHR11596:SF5">
    <property type="entry name" value="ALKALINE PHOSPHATASE"/>
    <property type="match status" value="1"/>
</dbReference>
<feature type="binding site" evidence="8">
    <location>
        <position position="273"/>
    </location>
    <ligand>
        <name>Mg(2+)</name>
        <dbReference type="ChEBI" id="CHEBI:18420"/>
    </ligand>
</feature>
<feature type="binding site" evidence="8">
    <location>
        <position position="65"/>
    </location>
    <ligand>
        <name>Mg(2+)</name>
        <dbReference type="ChEBI" id="CHEBI:18420"/>
    </ligand>
</feature>
<comment type="similarity">
    <text evidence="1 9">Belongs to the alkaline phosphatase family.</text>
</comment>
<dbReference type="OrthoDB" id="9794455at2"/>
<dbReference type="GO" id="GO:0004035">
    <property type="term" value="F:alkaline phosphatase activity"/>
    <property type="evidence" value="ECO:0007669"/>
    <property type="project" value="TreeGrafter"/>
</dbReference>
<feature type="binding site" evidence="8">
    <location>
        <position position="65"/>
    </location>
    <ligand>
        <name>Zn(2+)</name>
        <dbReference type="ChEBI" id="CHEBI:29105"/>
        <label>2</label>
    </ligand>
</feature>
<feature type="binding site" evidence="8">
    <location>
        <position position="157"/>
    </location>
    <ligand>
        <name>Mg(2+)</name>
        <dbReference type="ChEBI" id="CHEBI:18420"/>
    </ligand>
</feature>
<dbReference type="AlphaFoldDB" id="A0A399T2T4"/>
<keyword evidence="6 8" id="KW-0460">Magnesium</keyword>
<comment type="cofactor">
    <cofactor evidence="8">
        <name>Zn(2+)</name>
        <dbReference type="ChEBI" id="CHEBI:29105"/>
    </cofactor>
    <text evidence="8">Binds 2 Zn(2+) ions.</text>
</comment>
<accession>A0A399T2T4</accession>
<keyword evidence="2" id="KW-0597">Phosphoprotein</keyword>
<dbReference type="PROSITE" id="PS00123">
    <property type="entry name" value="ALKALINE_PHOSPHATASE"/>
    <property type="match status" value="1"/>
</dbReference>
<dbReference type="SMART" id="SM00098">
    <property type="entry name" value="alkPPc"/>
    <property type="match status" value="1"/>
</dbReference>
<keyword evidence="4" id="KW-0378">Hydrolase</keyword>
<dbReference type="GO" id="GO:0046872">
    <property type="term" value="F:metal ion binding"/>
    <property type="evidence" value="ECO:0007669"/>
    <property type="project" value="UniProtKB-KW"/>
</dbReference>
<evidence type="ECO:0000256" key="1">
    <source>
        <dbReference type="ARBA" id="ARBA00005984"/>
    </source>
</evidence>
<keyword evidence="3 8" id="KW-0479">Metal-binding</keyword>
<evidence type="ECO:0000256" key="5">
    <source>
        <dbReference type="ARBA" id="ARBA00022833"/>
    </source>
</evidence>
<feature type="binding site" evidence="8">
    <location>
        <position position="159"/>
    </location>
    <ligand>
        <name>Mg(2+)</name>
        <dbReference type="ChEBI" id="CHEBI:18420"/>
    </ligand>
</feature>
<feature type="signal peptide" evidence="10">
    <location>
        <begin position="1"/>
        <end position="20"/>
    </location>
</feature>
<keyword evidence="5 8" id="KW-0862">Zinc</keyword>
<dbReference type="Pfam" id="PF00245">
    <property type="entry name" value="Alk_phosphatase"/>
    <property type="match status" value="1"/>
</dbReference>
<evidence type="ECO:0000313" key="11">
    <source>
        <dbReference type="EMBL" id="RIJ49072.1"/>
    </source>
</evidence>
<evidence type="ECO:0000256" key="3">
    <source>
        <dbReference type="ARBA" id="ARBA00022723"/>
    </source>
</evidence>
<gene>
    <name evidence="11" type="ORF">D1614_05760</name>
</gene>
<dbReference type="PANTHER" id="PTHR11596">
    <property type="entry name" value="ALKALINE PHOSPHATASE"/>
    <property type="match status" value="1"/>
</dbReference>
<organism evidence="11 12">
    <name type="scientific">Maribellus luteus</name>
    <dbReference type="NCBI Taxonomy" id="2305463"/>
    <lineage>
        <taxon>Bacteria</taxon>
        <taxon>Pseudomonadati</taxon>
        <taxon>Bacteroidota</taxon>
        <taxon>Bacteroidia</taxon>
        <taxon>Marinilabiliales</taxon>
        <taxon>Prolixibacteraceae</taxon>
        <taxon>Maribellus</taxon>
    </lineage>
</organism>
<dbReference type="InterPro" id="IPR017850">
    <property type="entry name" value="Alkaline_phosphatase_core_sf"/>
</dbReference>
<evidence type="ECO:0000256" key="4">
    <source>
        <dbReference type="ARBA" id="ARBA00022801"/>
    </source>
</evidence>
<sequence>MLKKILLLFVLTNMVWIASAQDEYLKAESEDKEKTYLGGEAYDVTIYPQKFKAKKPKNVIFMIGDGMGVSHVFAALTANQGKLFLNNFKYTGYSKTQSASDYVTDSAAGGTALACGVKTYNGGLGVNKDTVAVKSLLEMAEDKNLSTGLVSTSAITHATPASFIAHQSSRSKYENVATDFLKTDIDVFIGGGLNHFTKRKDGRNLLEDLAEKNYRVETDMDKIATVKSGKLAGLTAEMHNPRLAERGDMLPVATETAINILSNNKKGFFLMVEGSAIDWGSHANSTIYVIEDMLDFDRSIGKALEFAAKDKETLIVVTADHETGGLTLTAGNEETGMVKGAYATKSHSAVMVPVFAYGPGAENFTGIMDNTDVHKRIKELFLKD</sequence>
<feature type="binding site" evidence="8">
    <location>
        <position position="321"/>
    </location>
    <ligand>
        <name>Zn(2+)</name>
        <dbReference type="ChEBI" id="CHEBI:29105"/>
        <label>2</label>
    </ligand>
</feature>
<dbReference type="PRINTS" id="PR00113">
    <property type="entry name" value="ALKPHPHTASE"/>
</dbReference>
<dbReference type="SUPFAM" id="SSF53649">
    <property type="entry name" value="Alkaline phosphatase-like"/>
    <property type="match status" value="1"/>
</dbReference>
<feature type="binding site" evidence="8">
    <location>
        <position position="320"/>
    </location>
    <ligand>
        <name>Zn(2+)</name>
        <dbReference type="ChEBI" id="CHEBI:29105"/>
        <label>2</label>
    </ligand>
</feature>
<evidence type="ECO:0000256" key="10">
    <source>
        <dbReference type="SAM" id="SignalP"/>
    </source>
</evidence>
<name>A0A399T2T4_9BACT</name>
<evidence type="ECO:0000256" key="8">
    <source>
        <dbReference type="PIRSR" id="PIRSR601952-2"/>
    </source>
</evidence>